<gene>
    <name evidence="1" type="ORF">CAPTEDRAFT_223185</name>
</gene>
<reference evidence="2" key="3">
    <citation type="submission" date="2015-06" db="UniProtKB">
        <authorList>
            <consortium name="EnsemblMetazoa"/>
        </authorList>
    </citation>
    <scope>IDENTIFICATION</scope>
</reference>
<evidence type="ECO:0000313" key="1">
    <source>
        <dbReference type="EMBL" id="ELT87459.1"/>
    </source>
</evidence>
<dbReference type="EMBL" id="KB312312">
    <property type="protein sequence ID" value="ELT87459.1"/>
    <property type="molecule type" value="Genomic_DNA"/>
</dbReference>
<dbReference type="EnsemblMetazoa" id="CapteT223185">
    <property type="protein sequence ID" value="CapteP223185"/>
    <property type="gene ID" value="CapteG223185"/>
</dbReference>
<protein>
    <submittedName>
        <fullName evidence="1 2">Uncharacterized protein</fullName>
    </submittedName>
</protein>
<dbReference type="Proteomes" id="UP000014760">
    <property type="component" value="Unassembled WGS sequence"/>
</dbReference>
<reference evidence="3" key="1">
    <citation type="submission" date="2012-12" db="EMBL/GenBank/DDBJ databases">
        <authorList>
            <person name="Hellsten U."/>
            <person name="Grimwood J."/>
            <person name="Chapman J.A."/>
            <person name="Shapiro H."/>
            <person name="Aerts A."/>
            <person name="Otillar R.P."/>
            <person name="Terry A.Y."/>
            <person name="Boore J.L."/>
            <person name="Simakov O."/>
            <person name="Marletaz F."/>
            <person name="Cho S.-J."/>
            <person name="Edsinger-Gonzales E."/>
            <person name="Havlak P."/>
            <person name="Kuo D.-H."/>
            <person name="Larsson T."/>
            <person name="Lv J."/>
            <person name="Arendt D."/>
            <person name="Savage R."/>
            <person name="Osoegawa K."/>
            <person name="de Jong P."/>
            <person name="Lindberg D.R."/>
            <person name="Seaver E.C."/>
            <person name="Weisblat D.A."/>
            <person name="Putnam N.H."/>
            <person name="Grigoriev I.V."/>
            <person name="Rokhsar D.S."/>
        </authorList>
    </citation>
    <scope>NUCLEOTIDE SEQUENCE</scope>
    <source>
        <strain evidence="3">I ESC-2004</strain>
    </source>
</reference>
<dbReference type="EMBL" id="AMQN01003617">
    <property type="status" value="NOT_ANNOTATED_CDS"/>
    <property type="molecule type" value="Genomic_DNA"/>
</dbReference>
<name>R7T8Y7_CAPTE</name>
<organism evidence="1">
    <name type="scientific">Capitella teleta</name>
    <name type="common">Polychaete worm</name>
    <dbReference type="NCBI Taxonomy" id="283909"/>
    <lineage>
        <taxon>Eukaryota</taxon>
        <taxon>Metazoa</taxon>
        <taxon>Spiralia</taxon>
        <taxon>Lophotrochozoa</taxon>
        <taxon>Annelida</taxon>
        <taxon>Polychaeta</taxon>
        <taxon>Sedentaria</taxon>
        <taxon>Scolecida</taxon>
        <taxon>Capitellidae</taxon>
        <taxon>Capitella</taxon>
    </lineage>
</organism>
<sequence length="388" mass="44655">MGRLHLKVFLFMVLQGIALLFISLIEPQHRPAPRIPLDYQVKLNATILNRSLPRDSKDDAKTEAIKPLCTEKLFKEYFKKKHTLPTNAHLVVSKVLKQAYMLLDMCAFNFRNTTVAGCLEKKGVRKLTVLGDMHARQYAMAIMRIFANSSFECDMIRKEKIVYSDGHNKSTVPDKEYYSHRSYGQWSTAELGLRNNKQWRSSMHTCFALTKDSSIHSLNIEYLNMMNLTSKLLTLRGWTEGTSADTYEEFLFKIYLRDNFPDVLVIVLPEDHRRQVLPEQKAAIKAFVEIVKQYVPASTRVVWVPATAEVERKKQKKKKPISEATFRRNMFLYRTIESDVLLSNASHSTFINLYNASMPWTGSGQNGLLPQKWYEAVMTSLLAIPCNA</sequence>
<evidence type="ECO:0000313" key="2">
    <source>
        <dbReference type="EnsemblMetazoa" id="CapteP223185"/>
    </source>
</evidence>
<keyword evidence="3" id="KW-1185">Reference proteome</keyword>
<proteinExistence type="predicted"/>
<evidence type="ECO:0000313" key="3">
    <source>
        <dbReference type="Proteomes" id="UP000014760"/>
    </source>
</evidence>
<reference evidence="1 3" key="2">
    <citation type="journal article" date="2013" name="Nature">
        <title>Insights into bilaterian evolution from three spiralian genomes.</title>
        <authorList>
            <person name="Simakov O."/>
            <person name="Marletaz F."/>
            <person name="Cho S.J."/>
            <person name="Edsinger-Gonzales E."/>
            <person name="Havlak P."/>
            <person name="Hellsten U."/>
            <person name="Kuo D.H."/>
            <person name="Larsson T."/>
            <person name="Lv J."/>
            <person name="Arendt D."/>
            <person name="Savage R."/>
            <person name="Osoegawa K."/>
            <person name="de Jong P."/>
            <person name="Grimwood J."/>
            <person name="Chapman J.A."/>
            <person name="Shapiro H."/>
            <person name="Aerts A."/>
            <person name="Otillar R.P."/>
            <person name="Terry A.Y."/>
            <person name="Boore J.L."/>
            <person name="Grigoriev I.V."/>
            <person name="Lindberg D.R."/>
            <person name="Seaver E.C."/>
            <person name="Weisblat D.A."/>
            <person name="Putnam N.H."/>
            <person name="Rokhsar D.S."/>
        </authorList>
    </citation>
    <scope>NUCLEOTIDE SEQUENCE</scope>
    <source>
        <strain evidence="1 3">I ESC-2004</strain>
    </source>
</reference>
<dbReference type="HOGENOM" id="CLU_038092_1_0_1"/>
<dbReference type="AlphaFoldDB" id="R7T8Y7"/>
<accession>R7T8Y7</accession>